<keyword evidence="5 6" id="KW-0378">Hydrolase</keyword>
<feature type="binding site" evidence="6">
    <location>
        <position position="237"/>
    </location>
    <ligand>
        <name>a divalent metal cation</name>
        <dbReference type="ChEBI" id="CHEBI:60240"/>
        <label>1</label>
    </ligand>
</feature>
<dbReference type="PANTHER" id="PTHR43330">
    <property type="entry name" value="METHIONINE AMINOPEPTIDASE"/>
    <property type="match status" value="1"/>
</dbReference>
<dbReference type="InterPro" id="IPR002467">
    <property type="entry name" value="Pept_M24A_MAP1"/>
</dbReference>
<feature type="binding site" evidence="6">
    <location>
        <position position="179"/>
    </location>
    <ligand>
        <name>substrate</name>
    </ligand>
</feature>
<organism evidence="9 10">
    <name type="scientific">Ruminobacter amylophilus</name>
    <dbReference type="NCBI Taxonomy" id="867"/>
    <lineage>
        <taxon>Bacteria</taxon>
        <taxon>Pseudomonadati</taxon>
        <taxon>Pseudomonadota</taxon>
        <taxon>Gammaproteobacteria</taxon>
        <taxon>Aeromonadales</taxon>
        <taxon>Succinivibrionaceae</taxon>
        <taxon>Ruminobacter</taxon>
    </lineage>
</organism>
<dbReference type="SUPFAM" id="SSF55920">
    <property type="entry name" value="Creatinase/aminopeptidase"/>
    <property type="match status" value="1"/>
</dbReference>
<proteinExistence type="inferred from homology"/>
<comment type="similarity">
    <text evidence="6">Belongs to the peptidase M24A family. Methionine aminopeptidase type 1 subfamily.</text>
</comment>
<sequence length="268" mass="29881">MASNIIIKTPEQIEKLRVAGRIAAEVLEMIEPYVQAGITTEELDDIMLKFIEDDRQAISACLGYHGYPKCTCISINEVVCHGIPGKHKLHNGDIVNIDVTVIKDGFHGDTSKMFVVGQTSPRNHQLVKVTQQCLYEAIRAVGPGKNLTEVGRVIENIAKKEGFSIVRDYCGHGIGEGFHEEPQVVHYYPNPYSLILKPGMVFTIEPMLNAGTWKVKVNRKDGWTVTTSDKQPSAQFEHTIVITETGCEVLTLRKEEEETLGRYITNAD</sequence>
<dbReference type="GO" id="GO:0004239">
    <property type="term" value="F:initiator methionyl aminopeptidase activity"/>
    <property type="evidence" value="ECO:0007669"/>
    <property type="project" value="UniProtKB-UniRule"/>
</dbReference>
<dbReference type="EMBL" id="FOXF01000008">
    <property type="protein sequence ID" value="SFP19774.1"/>
    <property type="molecule type" value="Genomic_DNA"/>
</dbReference>
<dbReference type="Proteomes" id="UP000243745">
    <property type="component" value="Unassembled WGS sequence"/>
</dbReference>
<keyword evidence="10" id="KW-1185">Reference proteome</keyword>
<dbReference type="InterPro" id="IPR001714">
    <property type="entry name" value="Pept_M24_MAP"/>
</dbReference>
<evidence type="ECO:0000313" key="9">
    <source>
        <dbReference type="EMBL" id="SFP19774.1"/>
    </source>
</evidence>
<dbReference type="NCBIfam" id="NF008970">
    <property type="entry name" value="PRK12318.1"/>
    <property type="match status" value="1"/>
</dbReference>
<dbReference type="PANTHER" id="PTHR43330:SF27">
    <property type="entry name" value="METHIONINE AMINOPEPTIDASE"/>
    <property type="match status" value="1"/>
</dbReference>
<dbReference type="GO" id="GO:0070006">
    <property type="term" value="F:metalloaminopeptidase activity"/>
    <property type="evidence" value="ECO:0007669"/>
    <property type="project" value="UniProtKB-UniRule"/>
</dbReference>
<dbReference type="OrthoDB" id="9802055at2"/>
<name>A0A662ZFQ6_9GAMM</name>
<comment type="cofactor">
    <cofactor evidence="6">
        <name>Co(2+)</name>
        <dbReference type="ChEBI" id="CHEBI:48828"/>
    </cofactor>
    <cofactor evidence="6">
        <name>Zn(2+)</name>
        <dbReference type="ChEBI" id="CHEBI:29105"/>
    </cofactor>
    <cofactor evidence="6">
        <name>Mn(2+)</name>
        <dbReference type="ChEBI" id="CHEBI:29035"/>
    </cofactor>
    <cofactor evidence="6">
        <name>Fe(2+)</name>
        <dbReference type="ChEBI" id="CHEBI:29033"/>
    </cofactor>
    <text evidence="6">Binds 2 divalent metal cations per subunit. Has a high-affinity and a low affinity metal-binding site. The true nature of the physiological cofactor is under debate. The enzyme is active with cobalt, zinc, manganese or divalent iron ions. Most likely, methionine aminopeptidases function as mononuclear Fe(2+)-metalloproteases under physiological conditions, and the catalytically relevant metal-binding site has been assigned to the histidine-containing high-affinity site.</text>
</comment>
<feature type="binding site" evidence="6">
    <location>
        <position position="172"/>
    </location>
    <ligand>
        <name>a divalent metal cation</name>
        <dbReference type="ChEBI" id="CHEBI:60240"/>
        <label>2</label>
        <note>catalytic</note>
    </ligand>
</feature>
<feature type="domain" description="Peptidase M24" evidence="8">
    <location>
        <begin position="14"/>
        <end position="244"/>
    </location>
</feature>
<evidence type="ECO:0000256" key="1">
    <source>
        <dbReference type="ARBA" id="ARBA00002521"/>
    </source>
</evidence>
<dbReference type="GO" id="GO:0005829">
    <property type="term" value="C:cytosol"/>
    <property type="evidence" value="ECO:0007669"/>
    <property type="project" value="TreeGrafter"/>
</dbReference>
<keyword evidence="2 6" id="KW-0031">Aminopeptidase</keyword>
<evidence type="ECO:0000256" key="5">
    <source>
        <dbReference type="ARBA" id="ARBA00022801"/>
    </source>
</evidence>
<comment type="catalytic activity">
    <reaction evidence="6 7">
        <text>Release of N-terminal amino acids, preferentially methionine, from peptides and arylamides.</text>
        <dbReference type="EC" id="3.4.11.18"/>
    </reaction>
</comment>
<accession>A0A662ZFQ6</accession>
<feature type="binding site" evidence="6">
    <location>
        <position position="98"/>
    </location>
    <ligand>
        <name>a divalent metal cation</name>
        <dbReference type="ChEBI" id="CHEBI:60240"/>
        <label>1</label>
    </ligand>
</feature>
<dbReference type="InterPro" id="IPR036005">
    <property type="entry name" value="Creatinase/aminopeptidase-like"/>
</dbReference>
<dbReference type="RefSeq" id="WP_093140971.1">
    <property type="nucleotide sequence ID" value="NZ_FOXF01000008.1"/>
</dbReference>
<keyword evidence="3 6" id="KW-0645">Protease</keyword>
<keyword evidence="4 6" id="KW-0479">Metal-binding</keyword>
<dbReference type="EC" id="3.4.11.18" evidence="6 7"/>
<protein>
    <recommendedName>
        <fullName evidence="6 7">Methionine aminopeptidase</fullName>
        <shortName evidence="6">MAP</shortName>
        <shortName evidence="6">MetAP</shortName>
        <ecNumber evidence="6 7">3.4.11.18</ecNumber>
    </recommendedName>
    <alternativeName>
        <fullName evidence="6">Peptidase M</fullName>
    </alternativeName>
</protein>
<feature type="binding site" evidence="6">
    <location>
        <position position="205"/>
    </location>
    <ligand>
        <name>a divalent metal cation</name>
        <dbReference type="ChEBI" id="CHEBI:60240"/>
        <label>2</label>
        <note>catalytic</note>
    </ligand>
</feature>
<feature type="binding site" evidence="6">
    <location>
        <position position="109"/>
    </location>
    <ligand>
        <name>a divalent metal cation</name>
        <dbReference type="ChEBI" id="CHEBI:60240"/>
        <label>1</label>
    </ligand>
</feature>
<evidence type="ECO:0000256" key="6">
    <source>
        <dbReference type="HAMAP-Rule" id="MF_01974"/>
    </source>
</evidence>
<dbReference type="Gene3D" id="3.90.230.10">
    <property type="entry name" value="Creatinase/methionine aminopeptidase superfamily"/>
    <property type="match status" value="1"/>
</dbReference>
<feature type="binding site" evidence="6">
    <location>
        <position position="109"/>
    </location>
    <ligand>
        <name>a divalent metal cation</name>
        <dbReference type="ChEBI" id="CHEBI:60240"/>
        <label>2</label>
        <note>catalytic</note>
    </ligand>
</feature>
<evidence type="ECO:0000256" key="7">
    <source>
        <dbReference type="RuleBase" id="RU003653"/>
    </source>
</evidence>
<reference evidence="9 10" key="1">
    <citation type="submission" date="2016-10" db="EMBL/GenBank/DDBJ databases">
        <authorList>
            <person name="Varghese N."/>
            <person name="Submissions S."/>
        </authorList>
    </citation>
    <scope>NUCLEOTIDE SEQUENCE [LARGE SCALE GENOMIC DNA]</scope>
    <source>
        <strain evidence="9 10">DSM 1361</strain>
    </source>
</reference>
<dbReference type="Pfam" id="PF00557">
    <property type="entry name" value="Peptidase_M24"/>
    <property type="match status" value="1"/>
</dbReference>
<dbReference type="NCBIfam" id="TIGR00500">
    <property type="entry name" value="met_pdase_I"/>
    <property type="match status" value="1"/>
</dbReference>
<dbReference type="AlphaFoldDB" id="A0A662ZFQ6"/>
<dbReference type="GO" id="GO:0046872">
    <property type="term" value="F:metal ion binding"/>
    <property type="evidence" value="ECO:0007669"/>
    <property type="project" value="UniProtKB-UniRule"/>
</dbReference>
<feature type="binding site" evidence="6">
    <location>
        <position position="81"/>
    </location>
    <ligand>
        <name>substrate</name>
    </ligand>
</feature>
<dbReference type="PRINTS" id="PR00599">
    <property type="entry name" value="MAPEPTIDASE"/>
</dbReference>
<dbReference type="InterPro" id="IPR000994">
    <property type="entry name" value="Pept_M24"/>
</dbReference>
<feature type="binding site" evidence="6">
    <location>
        <position position="237"/>
    </location>
    <ligand>
        <name>a divalent metal cation</name>
        <dbReference type="ChEBI" id="CHEBI:60240"/>
        <label>2</label>
        <note>catalytic</note>
    </ligand>
</feature>
<dbReference type="CDD" id="cd01086">
    <property type="entry name" value="MetAP1"/>
    <property type="match status" value="1"/>
</dbReference>
<evidence type="ECO:0000256" key="4">
    <source>
        <dbReference type="ARBA" id="ARBA00022723"/>
    </source>
</evidence>
<dbReference type="HAMAP" id="MF_01974">
    <property type="entry name" value="MetAP_1"/>
    <property type="match status" value="1"/>
</dbReference>
<comment type="subunit">
    <text evidence="6">Monomer.</text>
</comment>
<evidence type="ECO:0000256" key="2">
    <source>
        <dbReference type="ARBA" id="ARBA00022438"/>
    </source>
</evidence>
<gene>
    <name evidence="6" type="primary">map</name>
    <name evidence="9" type="ORF">SAMN02910344_00709</name>
</gene>
<dbReference type="PROSITE" id="PS00680">
    <property type="entry name" value="MAP_1"/>
    <property type="match status" value="1"/>
</dbReference>
<evidence type="ECO:0000259" key="8">
    <source>
        <dbReference type="Pfam" id="PF00557"/>
    </source>
</evidence>
<comment type="function">
    <text evidence="1 6">Removes the N-terminal methionine from nascent proteins. The N-terminal methionine is often cleaved when the second residue in the primary sequence is small and uncharged (Met-Ala-, Cys, Gly, Pro, Ser, Thr, or Val). Requires deformylation of the N(alpha)-formylated initiator methionine before it can be hydrolyzed.</text>
</comment>
<dbReference type="GO" id="GO:0006508">
    <property type="term" value="P:proteolysis"/>
    <property type="evidence" value="ECO:0007669"/>
    <property type="project" value="UniProtKB-KW"/>
</dbReference>
<evidence type="ECO:0000256" key="3">
    <source>
        <dbReference type="ARBA" id="ARBA00022670"/>
    </source>
</evidence>
<evidence type="ECO:0000313" key="10">
    <source>
        <dbReference type="Proteomes" id="UP000243745"/>
    </source>
</evidence>